<evidence type="ECO:0000256" key="4">
    <source>
        <dbReference type="ARBA" id="ARBA00022692"/>
    </source>
</evidence>
<organism evidence="11">
    <name type="scientific">Seison sp. MS-2015</name>
    <dbReference type="NCBI Taxonomy" id="1673261"/>
    <lineage>
        <taxon>Eukaryota</taxon>
        <taxon>Metazoa</taxon>
        <taxon>Spiralia</taxon>
        <taxon>Gnathifera</taxon>
        <taxon>Rotifera</taxon>
        <taxon>Pararotatoria</taxon>
        <taxon>Seisonacea</taxon>
        <taxon>Seisonidae</taxon>
        <taxon>Seison</taxon>
    </lineage>
</organism>
<keyword evidence="8 11" id="KW-0496">Mitochondrion</keyword>
<evidence type="ECO:0000256" key="8">
    <source>
        <dbReference type="RuleBase" id="RU003375"/>
    </source>
</evidence>
<dbReference type="PANTHER" id="PTHR11403">
    <property type="entry name" value="CYTOCHROME C OXIDASE SUBUNIT III"/>
    <property type="match status" value="1"/>
</dbReference>
<keyword evidence="5" id="KW-1278">Translocase</keyword>
<feature type="transmembrane region" description="Helical" evidence="9">
    <location>
        <begin position="135"/>
        <end position="159"/>
    </location>
</feature>
<dbReference type="InterPro" id="IPR033945">
    <property type="entry name" value="Cyt_c_oxase_su3_dom"/>
</dbReference>
<dbReference type="Gene3D" id="1.20.120.80">
    <property type="entry name" value="Cytochrome c oxidase, subunit III, four-helix bundle"/>
    <property type="match status" value="1"/>
</dbReference>
<dbReference type="AlphaFoldDB" id="A0A678NTM8"/>
<comment type="similarity">
    <text evidence="2 8">Belongs to the cytochrome c oxidase subunit 3 family.</text>
</comment>
<evidence type="ECO:0000256" key="6">
    <source>
        <dbReference type="ARBA" id="ARBA00022989"/>
    </source>
</evidence>
<comment type="function">
    <text evidence="8">Component of the cytochrome c oxidase, the last enzyme in the mitochondrial electron transport chain which drives oxidative phosphorylation. The respiratory chain contains 3 multisubunit complexes succinate dehydrogenase (complex II, CII), ubiquinol-cytochrome c oxidoreductase (cytochrome b-c1 complex, complex III, CIII) and cytochrome c oxidase (complex IV, CIV), that cooperate to transfer electrons derived from NADH and succinate to molecular oxygen, creating an electrochemical gradient over the inner membrane that drives transmembrane transport and the ATP synthase. Cytochrome c oxidase is the component of the respiratory chain that catalyzes the reduction of oxygen to water. Electrons originating from reduced cytochrome c in the intermembrane space (IMS) are transferred via the dinuclear copper A center (CU(A)) of subunit 2 and heme A of subunit 1 to the active site in subunit 1, a binuclear center (BNC) formed by heme A3 and copper B (CU(B)). The BNC reduces molecular oxygen to 2 water molecules using 4 electrons from cytochrome c in the IMS and 4 protons from the mitochondrial matrix.</text>
</comment>
<gene>
    <name evidence="11" type="primary">COX3</name>
</gene>
<evidence type="ECO:0000256" key="9">
    <source>
        <dbReference type="SAM" id="Phobius"/>
    </source>
</evidence>
<evidence type="ECO:0000256" key="1">
    <source>
        <dbReference type="ARBA" id="ARBA00004141"/>
    </source>
</evidence>
<dbReference type="CDD" id="cd01665">
    <property type="entry name" value="Cyt_c_Oxidase_III"/>
    <property type="match status" value="1"/>
</dbReference>
<dbReference type="InterPro" id="IPR013833">
    <property type="entry name" value="Cyt_c_oxidase_su3_a-hlx"/>
</dbReference>
<dbReference type="SUPFAM" id="SSF81452">
    <property type="entry name" value="Cytochrome c oxidase subunit III-like"/>
    <property type="match status" value="1"/>
</dbReference>
<accession>A0A678NTM8</accession>
<dbReference type="InterPro" id="IPR000298">
    <property type="entry name" value="Cyt_c_oxidase-like_su3"/>
</dbReference>
<dbReference type="InterPro" id="IPR024791">
    <property type="entry name" value="Cyt_c/ubiquinol_Oxase_su3"/>
</dbReference>
<dbReference type="PANTHER" id="PTHR11403:SF7">
    <property type="entry name" value="CYTOCHROME C OXIDASE SUBUNIT 3"/>
    <property type="match status" value="1"/>
</dbReference>
<feature type="domain" description="Heme-copper oxidase subunit III family profile" evidence="10">
    <location>
        <begin position="17"/>
        <end position="274"/>
    </location>
</feature>
<evidence type="ECO:0000256" key="2">
    <source>
        <dbReference type="ARBA" id="ARBA00010581"/>
    </source>
</evidence>
<dbReference type="GO" id="GO:0006123">
    <property type="term" value="P:mitochondrial electron transport, cytochrome c to oxygen"/>
    <property type="evidence" value="ECO:0007669"/>
    <property type="project" value="TreeGrafter"/>
</dbReference>
<geneLocation type="mitochondrion" evidence="11"/>
<evidence type="ECO:0000256" key="3">
    <source>
        <dbReference type="ARBA" id="ARBA00015944"/>
    </source>
</evidence>
<dbReference type="GO" id="GO:0016020">
    <property type="term" value="C:membrane"/>
    <property type="evidence" value="ECO:0007669"/>
    <property type="project" value="UniProtKB-SubCell"/>
</dbReference>
<comment type="subcellular location">
    <subcellularLocation>
        <location evidence="1">Membrane</location>
        <topology evidence="1">Multi-pass membrane protein</topology>
    </subcellularLocation>
</comment>
<dbReference type="EMBL" id="KP742964">
    <property type="protein sequence ID" value="AKN10634.1"/>
    <property type="molecule type" value="Genomic_DNA"/>
</dbReference>
<dbReference type="Pfam" id="PF00510">
    <property type="entry name" value="COX3"/>
    <property type="match status" value="1"/>
</dbReference>
<feature type="transmembrane region" description="Helical" evidence="9">
    <location>
        <begin position="92"/>
        <end position="115"/>
    </location>
</feature>
<feature type="transmembrane region" description="Helical" evidence="9">
    <location>
        <begin position="52"/>
        <end position="71"/>
    </location>
</feature>
<feature type="transmembrane region" description="Helical" evidence="9">
    <location>
        <begin position="209"/>
        <end position="233"/>
    </location>
</feature>
<dbReference type="InterPro" id="IPR035973">
    <property type="entry name" value="Cyt_c_oxidase_su3-like_sf"/>
</dbReference>
<evidence type="ECO:0000256" key="5">
    <source>
        <dbReference type="ARBA" id="ARBA00022967"/>
    </source>
</evidence>
<dbReference type="GO" id="GO:0005739">
    <property type="term" value="C:mitochondrion"/>
    <property type="evidence" value="ECO:0007669"/>
    <property type="project" value="TreeGrafter"/>
</dbReference>
<dbReference type="Gene3D" id="1.10.287.70">
    <property type="match status" value="1"/>
</dbReference>
<protein>
    <recommendedName>
        <fullName evidence="3 8">Cytochrome c oxidase subunit 3</fullName>
    </recommendedName>
</protein>
<dbReference type="PROSITE" id="PS50253">
    <property type="entry name" value="COX3"/>
    <property type="match status" value="1"/>
</dbReference>
<dbReference type="GO" id="GO:0004129">
    <property type="term" value="F:cytochrome-c oxidase activity"/>
    <property type="evidence" value="ECO:0007669"/>
    <property type="project" value="InterPro"/>
</dbReference>
<sequence>MSVVVFGIYVKFMMLKVRFPFHLVSISIWPFLASMGAVNMFFGFILIFKLKFFLYFFISLVFMVLVMMLWWRDVVREGYYLGDHSIRVVLGLRVGMLIFIFSELCFFVSFFWGYFDFSLSPDLGVGMVWPPVGVVALDAFSVPLLNTVILVSSGLTVTWAHHGLLSGDYKGSLLGLFFTIFLGFYFTYLQYLEYAESYFCLSDSCYGSIFFVATGFHGLHVLIGSSFLFYCFIRLVNFNFFMNHHFGFEAAAWYWHFVDVIWLFLFVSVYWWGF</sequence>
<reference evidence="11" key="1">
    <citation type="submission" date="2015-02" db="EMBL/GenBank/DDBJ databases">
        <authorList>
            <person name="Hankeln T."/>
            <person name="Sielaff M."/>
        </authorList>
    </citation>
    <scope>NUCLEOTIDE SEQUENCE</scope>
</reference>
<feature type="transmembrane region" description="Helical" evidence="9">
    <location>
        <begin position="171"/>
        <end position="189"/>
    </location>
</feature>
<feature type="transmembrane region" description="Helical" evidence="9">
    <location>
        <begin position="21"/>
        <end position="46"/>
    </location>
</feature>
<keyword evidence="7 9" id="KW-0472">Membrane</keyword>
<keyword evidence="4 8" id="KW-0812">Transmembrane</keyword>
<proteinExistence type="inferred from homology"/>
<keyword evidence="6 9" id="KW-1133">Transmembrane helix</keyword>
<evidence type="ECO:0000313" key="11">
    <source>
        <dbReference type="EMBL" id="AKN10634.1"/>
    </source>
</evidence>
<evidence type="ECO:0000259" key="10">
    <source>
        <dbReference type="PROSITE" id="PS50253"/>
    </source>
</evidence>
<evidence type="ECO:0000256" key="7">
    <source>
        <dbReference type="ARBA" id="ARBA00023136"/>
    </source>
</evidence>
<feature type="transmembrane region" description="Helical" evidence="9">
    <location>
        <begin position="253"/>
        <end position="273"/>
    </location>
</feature>
<name>A0A678NTM8_9BILA</name>